<keyword evidence="2" id="KW-1185">Reference proteome</keyword>
<dbReference type="RefSeq" id="WP_091653456.1">
    <property type="nucleotide sequence ID" value="NZ_FOVW01000005.1"/>
</dbReference>
<dbReference type="Proteomes" id="UP000199564">
    <property type="component" value="Unassembled WGS sequence"/>
</dbReference>
<proteinExistence type="predicted"/>
<organism evidence="1 2">
    <name type="scientific">Algoriphagus ornithinivorans</name>
    <dbReference type="NCBI Taxonomy" id="226506"/>
    <lineage>
        <taxon>Bacteria</taxon>
        <taxon>Pseudomonadati</taxon>
        <taxon>Bacteroidota</taxon>
        <taxon>Cytophagia</taxon>
        <taxon>Cytophagales</taxon>
        <taxon>Cyclobacteriaceae</taxon>
        <taxon>Algoriphagus</taxon>
    </lineage>
</organism>
<dbReference type="Pfam" id="PF13970">
    <property type="entry name" value="DUF4221"/>
    <property type="match status" value="1"/>
</dbReference>
<evidence type="ECO:0000313" key="2">
    <source>
        <dbReference type="Proteomes" id="UP000199564"/>
    </source>
</evidence>
<dbReference type="InterPro" id="IPR025316">
    <property type="entry name" value="DUF4221"/>
</dbReference>
<protein>
    <submittedName>
        <fullName evidence="1">Uncharacterized protein</fullName>
    </submittedName>
</protein>
<dbReference type="AlphaFoldDB" id="A0A1I5G4S4"/>
<reference evidence="2" key="1">
    <citation type="submission" date="2016-10" db="EMBL/GenBank/DDBJ databases">
        <authorList>
            <person name="Varghese N."/>
            <person name="Submissions S."/>
        </authorList>
    </citation>
    <scope>NUCLEOTIDE SEQUENCE [LARGE SCALE GENOMIC DNA]</scope>
    <source>
        <strain evidence="2">DSM 15282</strain>
    </source>
</reference>
<dbReference type="PROSITE" id="PS51257">
    <property type="entry name" value="PROKAR_LIPOPROTEIN"/>
    <property type="match status" value="1"/>
</dbReference>
<sequence length="377" mass="43993">MKQIFTALLLLSFFSCSQNSSEKETSNILEKLELKIDSLTVDSGEEIFAPDGIYSEDQSLDGERVFAFYEPDFEVFEISLKEMKLLARHPFQREGPDGIKGWISSFQALPEDQLMIYDGVIPSIYDLEGKKLKSFEQDFQKMIDFQSESPFMVTNYLKSSPEQNFFFSLPAEFGKPILGLAVFDMMNEKGRVLKLPAFDLVTGFQVIFRQGNGASFYGDRVELQLINQQLLVTCNSTAQVYRYDYKNDSLELISFEHQLVENQKSGSFTNEVDSREKQMEVANQIRQQISFENFYWDESRKLYFRFATKNYYISPDGKVRKADCYLFAYDEEFHLVGEQFLPELTRIPYFGYFHEGDFFSYWPLGDEAGFVRFQFNF</sequence>
<dbReference type="STRING" id="226506.SAMN04488519_105203"/>
<evidence type="ECO:0000313" key="1">
    <source>
        <dbReference type="EMBL" id="SFO30919.1"/>
    </source>
</evidence>
<name>A0A1I5G4S4_9BACT</name>
<dbReference type="EMBL" id="FOVW01000005">
    <property type="protein sequence ID" value="SFO30919.1"/>
    <property type="molecule type" value="Genomic_DNA"/>
</dbReference>
<gene>
    <name evidence="1" type="ORF">SAMN04488519_105203</name>
</gene>
<accession>A0A1I5G4S4</accession>